<organism evidence="1 2">
    <name type="scientific">Seinonella peptonophila</name>
    <dbReference type="NCBI Taxonomy" id="112248"/>
    <lineage>
        <taxon>Bacteria</taxon>
        <taxon>Bacillati</taxon>
        <taxon>Bacillota</taxon>
        <taxon>Bacilli</taxon>
        <taxon>Bacillales</taxon>
        <taxon>Thermoactinomycetaceae</taxon>
        <taxon>Seinonella</taxon>
    </lineage>
</organism>
<dbReference type="STRING" id="112248.SAMN05444392_101605"/>
<dbReference type="RefSeq" id="WP_073151630.1">
    <property type="nucleotide sequence ID" value="NZ_FQVL01000001.1"/>
</dbReference>
<sequence length="186" mass="22273">MRTENHTSFVYQLLELLLRYHRYLGLDHEQYFLLHTCIQYDDIDMIEEITGFTEQKIVQMMEEMIEQKIIKYDQNSGIDLEYLFSYLKVVEQQFMPFRELLIRDYQDQKNHPDKKHIGHVELLPMKKGIAVRLADGKLLSLKRMQQLSEELTHYVAYATEKKQKSMDARLEDTASFMKSEIKRASQ</sequence>
<proteinExistence type="predicted"/>
<reference evidence="1 2" key="1">
    <citation type="submission" date="2016-11" db="EMBL/GenBank/DDBJ databases">
        <authorList>
            <person name="Jaros S."/>
            <person name="Januszkiewicz K."/>
            <person name="Wedrychowicz H."/>
        </authorList>
    </citation>
    <scope>NUCLEOTIDE SEQUENCE [LARGE SCALE GENOMIC DNA]</scope>
    <source>
        <strain evidence="1 2">DSM 44666</strain>
    </source>
</reference>
<dbReference type="AlphaFoldDB" id="A0A1M4TRU4"/>
<keyword evidence="2" id="KW-1185">Reference proteome</keyword>
<evidence type="ECO:0000313" key="1">
    <source>
        <dbReference type="EMBL" id="SHE47136.1"/>
    </source>
</evidence>
<dbReference type="Proteomes" id="UP000184476">
    <property type="component" value="Unassembled WGS sequence"/>
</dbReference>
<accession>A0A1M4TRU4</accession>
<protein>
    <submittedName>
        <fullName evidence="1">Uncharacterized protein</fullName>
    </submittedName>
</protein>
<dbReference type="OrthoDB" id="2987579at2"/>
<name>A0A1M4TRU4_9BACL</name>
<dbReference type="EMBL" id="FQVL01000001">
    <property type="protein sequence ID" value="SHE47136.1"/>
    <property type="molecule type" value="Genomic_DNA"/>
</dbReference>
<evidence type="ECO:0000313" key="2">
    <source>
        <dbReference type="Proteomes" id="UP000184476"/>
    </source>
</evidence>
<gene>
    <name evidence="1" type="ORF">SAMN05444392_101605</name>
</gene>